<protein>
    <submittedName>
        <fullName evidence="13">Inter-alpha-trypsin inhibitor heavy chain H4 isoform X8</fullName>
    </submittedName>
</protein>
<dbReference type="PROSITE" id="PS50234">
    <property type="entry name" value="VWFA"/>
    <property type="match status" value="1"/>
</dbReference>
<evidence type="ECO:0000313" key="13">
    <source>
        <dbReference type="RefSeq" id="XP_030895668.1"/>
    </source>
</evidence>
<dbReference type="InterPro" id="IPR002035">
    <property type="entry name" value="VWF_A"/>
</dbReference>
<comment type="subcellular location">
    <subcellularLocation>
        <location evidence="1">Secreted</location>
    </subcellularLocation>
</comment>
<evidence type="ECO:0000256" key="7">
    <source>
        <dbReference type="ARBA" id="ARBA00023180"/>
    </source>
</evidence>
<keyword evidence="6" id="KW-0722">Serine protease inhibitor</keyword>
<feature type="domain" description="VWFA" evidence="10">
    <location>
        <begin position="273"/>
        <end position="456"/>
    </location>
</feature>
<comment type="similarity">
    <text evidence="2">Belongs to the ITIH family.</text>
</comment>
<dbReference type="InterPro" id="IPR010600">
    <property type="entry name" value="ITI_HC_C"/>
</dbReference>
<name>A0A7F8RS25_LEPWE</name>
<feature type="domain" description="VIT" evidence="11">
    <location>
        <begin position="19"/>
        <end position="148"/>
    </location>
</feature>
<dbReference type="InterPro" id="IPR050934">
    <property type="entry name" value="ITIH"/>
</dbReference>
<dbReference type="Gene3D" id="3.40.50.410">
    <property type="entry name" value="von Willebrand factor, type A domain"/>
    <property type="match status" value="1"/>
</dbReference>
<evidence type="ECO:0000256" key="3">
    <source>
        <dbReference type="ARBA" id="ARBA00022525"/>
    </source>
</evidence>
<keyword evidence="5 9" id="KW-0732">Signal</keyword>
<evidence type="ECO:0000256" key="5">
    <source>
        <dbReference type="ARBA" id="ARBA00022729"/>
    </source>
</evidence>
<evidence type="ECO:0000256" key="8">
    <source>
        <dbReference type="SAM" id="MobiDB-lite"/>
    </source>
</evidence>
<dbReference type="PANTHER" id="PTHR10338">
    <property type="entry name" value="INTER-ALPHA-TRYPSIN INHIBITOR HEAVY CHAIN FAMILY MEMBER"/>
    <property type="match status" value="1"/>
</dbReference>
<evidence type="ECO:0000259" key="10">
    <source>
        <dbReference type="PROSITE" id="PS50234"/>
    </source>
</evidence>
<reference evidence="13" key="1">
    <citation type="submission" date="2025-08" db="UniProtKB">
        <authorList>
            <consortium name="RefSeq"/>
        </authorList>
    </citation>
    <scope>IDENTIFICATION</scope>
    <source>
        <tissue evidence="13">Liver</tissue>
    </source>
</reference>
<keyword evidence="4" id="KW-0646">Protease inhibitor</keyword>
<keyword evidence="7" id="KW-0325">Glycoprotein</keyword>
<evidence type="ECO:0000256" key="1">
    <source>
        <dbReference type="ARBA" id="ARBA00004613"/>
    </source>
</evidence>
<dbReference type="SUPFAM" id="SSF53300">
    <property type="entry name" value="vWA-like"/>
    <property type="match status" value="1"/>
</dbReference>
<dbReference type="PANTHER" id="PTHR10338:SF119">
    <property type="entry name" value="INTER-ALPHA-TRYPSIN INHIBITOR HEAVY CHAIN H4"/>
    <property type="match status" value="1"/>
</dbReference>
<dbReference type="FunFam" id="3.40.50.410:FF:000013">
    <property type="entry name" value="inter-alpha-trypsin inhibitor heavy chain H2"/>
    <property type="match status" value="1"/>
</dbReference>
<accession>A0A7F8RS25</accession>
<dbReference type="Pfam" id="PF08487">
    <property type="entry name" value="VIT"/>
    <property type="match status" value="1"/>
</dbReference>
<feature type="chain" id="PRO_5028919185" evidence="9">
    <location>
        <begin position="29"/>
        <end position="925"/>
    </location>
</feature>
<dbReference type="SMART" id="SM00327">
    <property type="entry name" value="VWA"/>
    <property type="match status" value="1"/>
</dbReference>
<dbReference type="Proteomes" id="UP000245341">
    <property type="component" value="Unplaced"/>
</dbReference>
<dbReference type="GO" id="GO:0004867">
    <property type="term" value="F:serine-type endopeptidase inhibitor activity"/>
    <property type="evidence" value="ECO:0007669"/>
    <property type="project" value="UniProtKB-KW"/>
</dbReference>
<dbReference type="InterPro" id="IPR036465">
    <property type="entry name" value="vWFA_dom_sf"/>
</dbReference>
<evidence type="ECO:0000256" key="4">
    <source>
        <dbReference type="ARBA" id="ARBA00022690"/>
    </source>
</evidence>
<dbReference type="Pfam" id="PF06668">
    <property type="entry name" value="ITI_HC_C"/>
    <property type="match status" value="1"/>
</dbReference>
<proteinExistence type="inferred from homology"/>
<dbReference type="GO" id="GO:0005576">
    <property type="term" value="C:extracellular region"/>
    <property type="evidence" value="ECO:0007669"/>
    <property type="project" value="UniProtKB-SubCell"/>
</dbReference>
<keyword evidence="12" id="KW-1185">Reference proteome</keyword>
<sequence length="925" mass="101891">MKPSAPGRPWGLAQVLFLLLAALHTAAAQKNGINIYSLSVDSKVSSRFAHTVVTSRVVNRASVMQEATFQVELPKRAFITNFSMVIGGVTYPGNIKEKAAAQEQYSAAVARGESAGLVKASGRKTEQFQVSVSVAPAAKVTFELVYEELLKRYLGAYELLLKVQPQQLVKHLQMDIHIFEPQGISFLETESTFMTNELADALTVSQNKTKAHIQFKPTLSQQMSPGQQDTVLDGNFIVRYDVHRTVSGGSIQIESGYFVHYFAPEGLPTIPKNVIFVIDKSGSMRGRKIEQTQEALIKILDDLSPNDQFNLVSFSGEAAQWKPLLVPASAENVNQARSYADSIQTQGGTNINDAMLLAVQLLDSANQKELLPEGSVSLIILLTDGDPTMGETNPARIQKNVKEAIDGQYSLFCLGFGFDVSLAFLEKLALDNGGLTRRIYEDSDSTLQLQDFYQEVANPLLTAVTFEYPSNAVEEVSRDNFRLLFKGSEIVVAGKLRDQSPDVLSAKVRGQLGRSDLSSGSVPAMLALEGPSLPLPGLGPSFQHMQNITFQTESRVAEQENEFQNPKYIFHSFMERLWAYLTIQQLLEQMISASDAEKQALETRALSLSLHYSFVTPLTSMVVTKPEGKEWSEVAEKPVETKNKHKNFYLGGPLSRFRTAGDRRSRITAGPSGKTPSDLGRARPQGPLSPPHPHPLMAGKSLLPDMLLESAKTASPPAAVPAAIQAPAVILMLPRQSVARLCVDIKHSQGPMNLLSDPDQGIEVTAQYETEKARFSWIEVTFKNPQLQVRAIPEHVVVTRNRRNFAYKWKETLFSVIPGVKLTMDKAGLLLFSSPDRVTIGLLPWDGPGEGLRLLLRDTHRFSSRVGGTLGQFYQDVLWGPPAAADDSKRMLRVQGLEYSATRLLKLDYQEGSPGTEISCWSVEL</sequence>
<dbReference type="GO" id="GO:0006953">
    <property type="term" value="P:acute-phase response"/>
    <property type="evidence" value="ECO:0007669"/>
    <property type="project" value="UniProtKB-ARBA"/>
</dbReference>
<dbReference type="GO" id="GO:0030212">
    <property type="term" value="P:hyaluronan metabolic process"/>
    <property type="evidence" value="ECO:0007669"/>
    <property type="project" value="InterPro"/>
</dbReference>
<dbReference type="GeneID" id="102746512"/>
<dbReference type="InterPro" id="IPR013694">
    <property type="entry name" value="VIT"/>
</dbReference>
<keyword evidence="3" id="KW-0964">Secreted</keyword>
<dbReference type="SMART" id="SM00609">
    <property type="entry name" value="VIT"/>
    <property type="match status" value="1"/>
</dbReference>
<dbReference type="AlphaFoldDB" id="A0A7F8RS25"/>
<feature type="signal peptide" evidence="9">
    <location>
        <begin position="1"/>
        <end position="28"/>
    </location>
</feature>
<gene>
    <name evidence="13" type="primary">ITIH4</name>
</gene>
<evidence type="ECO:0000256" key="9">
    <source>
        <dbReference type="SAM" id="SignalP"/>
    </source>
</evidence>
<dbReference type="PROSITE" id="PS51468">
    <property type="entry name" value="VIT"/>
    <property type="match status" value="1"/>
</dbReference>
<dbReference type="RefSeq" id="XP_030895668.1">
    <property type="nucleotide sequence ID" value="XM_031039808.1"/>
</dbReference>
<dbReference type="Pfam" id="PF00092">
    <property type="entry name" value="VWA"/>
    <property type="match status" value="1"/>
</dbReference>
<feature type="region of interest" description="Disordered" evidence="8">
    <location>
        <begin position="660"/>
        <end position="699"/>
    </location>
</feature>
<evidence type="ECO:0000313" key="12">
    <source>
        <dbReference type="Proteomes" id="UP000245341"/>
    </source>
</evidence>
<evidence type="ECO:0000256" key="2">
    <source>
        <dbReference type="ARBA" id="ARBA00010158"/>
    </source>
</evidence>
<dbReference type="CTD" id="3700"/>
<dbReference type="CDD" id="cd01461">
    <property type="entry name" value="vWA_interalpha_trypsin_inhibitor"/>
    <property type="match status" value="1"/>
</dbReference>
<evidence type="ECO:0000259" key="11">
    <source>
        <dbReference type="PROSITE" id="PS51468"/>
    </source>
</evidence>
<organism evidence="12 13">
    <name type="scientific">Leptonychotes weddellii</name>
    <name type="common">Weddell seal</name>
    <name type="synonym">Otaria weddellii</name>
    <dbReference type="NCBI Taxonomy" id="9713"/>
    <lineage>
        <taxon>Eukaryota</taxon>
        <taxon>Metazoa</taxon>
        <taxon>Chordata</taxon>
        <taxon>Craniata</taxon>
        <taxon>Vertebrata</taxon>
        <taxon>Euteleostomi</taxon>
        <taxon>Mammalia</taxon>
        <taxon>Eutheria</taxon>
        <taxon>Laurasiatheria</taxon>
        <taxon>Carnivora</taxon>
        <taxon>Caniformia</taxon>
        <taxon>Pinnipedia</taxon>
        <taxon>Phocidae</taxon>
        <taxon>Monachinae</taxon>
        <taxon>Lobodontini</taxon>
        <taxon>Leptonychotes</taxon>
    </lineage>
</organism>
<evidence type="ECO:0000256" key="6">
    <source>
        <dbReference type="ARBA" id="ARBA00022900"/>
    </source>
</evidence>